<feature type="transmembrane region" description="Helical" evidence="1">
    <location>
        <begin position="72"/>
        <end position="91"/>
    </location>
</feature>
<evidence type="ECO:0000313" key="3">
    <source>
        <dbReference type="Proteomes" id="UP000692954"/>
    </source>
</evidence>
<evidence type="ECO:0008006" key="4">
    <source>
        <dbReference type="Google" id="ProtNLM"/>
    </source>
</evidence>
<evidence type="ECO:0000256" key="1">
    <source>
        <dbReference type="SAM" id="Phobius"/>
    </source>
</evidence>
<comment type="caution">
    <text evidence="2">The sequence shown here is derived from an EMBL/GenBank/DDBJ whole genome shotgun (WGS) entry which is preliminary data.</text>
</comment>
<keyword evidence="1" id="KW-0472">Membrane</keyword>
<organism evidence="2 3">
    <name type="scientific">Paramecium sonneborni</name>
    <dbReference type="NCBI Taxonomy" id="65129"/>
    <lineage>
        <taxon>Eukaryota</taxon>
        <taxon>Sar</taxon>
        <taxon>Alveolata</taxon>
        <taxon>Ciliophora</taxon>
        <taxon>Intramacronucleata</taxon>
        <taxon>Oligohymenophorea</taxon>
        <taxon>Peniculida</taxon>
        <taxon>Parameciidae</taxon>
        <taxon>Paramecium</taxon>
    </lineage>
</organism>
<gene>
    <name evidence="2" type="ORF">PSON_ATCC_30995.1.T0380229</name>
</gene>
<keyword evidence="3" id="KW-1185">Reference proteome</keyword>
<feature type="transmembrane region" description="Helical" evidence="1">
    <location>
        <begin position="12"/>
        <end position="35"/>
    </location>
</feature>
<proteinExistence type="predicted"/>
<keyword evidence="1" id="KW-0812">Transmembrane</keyword>
<protein>
    <recommendedName>
        <fullName evidence="4">Transmembrane protein</fullName>
    </recommendedName>
</protein>
<evidence type="ECO:0000313" key="2">
    <source>
        <dbReference type="EMBL" id="CAD8078995.1"/>
    </source>
</evidence>
<sequence>MHLYQSILSRMHFIHLILDLSKIYSLNFITNNIIFDHRVPFVIYQGSIYIYLKLDVYSIIKLLSNFKSLIQIFGIIVYIWYLEYFIVFWAAPWKSLMLPQIKNNFNQILLTNFQLTVGQYWKELILNLNIIDHQLNRQSSSHHQLSRLSLKLCYQREQ</sequence>
<accession>A0A8S1MQF0</accession>
<dbReference type="AlphaFoldDB" id="A0A8S1MQF0"/>
<keyword evidence="1" id="KW-1133">Transmembrane helix</keyword>
<dbReference type="Proteomes" id="UP000692954">
    <property type="component" value="Unassembled WGS sequence"/>
</dbReference>
<name>A0A8S1MQF0_9CILI</name>
<dbReference type="EMBL" id="CAJJDN010000038">
    <property type="protein sequence ID" value="CAD8078995.1"/>
    <property type="molecule type" value="Genomic_DNA"/>
</dbReference>
<reference evidence="2" key="1">
    <citation type="submission" date="2021-01" db="EMBL/GenBank/DDBJ databases">
        <authorList>
            <consortium name="Genoscope - CEA"/>
            <person name="William W."/>
        </authorList>
    </citation>
    <scope>NUCLEOTIDE SEQUENCE</scope>
</reference>